<evidence type="ECO:0000313" key="1">
    <source>
        <dbReference type="EMBL" id="CAG8844546.1"/>
    </source>
</evidence>
<gene>
    <name evidence="1" type="ORF">GMARGA_LOCUS37158</name>
</gene>
<keyword evidence="2" id="KW-1185">Reference proteome</keyword>
<evidence type="ECO:0000313" key="2">
    <source>
        <dbReference type="Proteomes" id="UP000789901"/>
    </source>
</evidence>
<sequence length="205" mass="24633">MEQYSSDEMEITIPPERLKIWNTRHILVTHDKAYFYTNDDNSSFWLKDNEFIIKKKTKDYQLWTRVIIKPGQANSYWKSEDMIKQLHVYCFDQSTNYNAYALDVLVCSRMTLHPKVEPKFKFKDTYVFFDKSRNNSKGEGIMKFKEIKKNSQKLDYKRKEGDEKEQKTSIAEIVEAARHIFELYPKFHCECNFIECFWDAAKRIA</sequence>
<dbReference type="Proteomes" id="UP000789901">
    <property type="component" value="Unassembled WGS sequence"/>
</dbReference>
<organism evidence="1 2">
    <name type="scientific">Gigaspora margarita</name>
    <dbReference type="NCBI Taxonomy" id="4874"/>
    <lineage>
        <taxon>Eukaryota</taxon>
        <taxon>Fungi</taxon>
        <taxon>Fungi incertae sedis</taxon>
        <taxon>Mucoromycota</taxon>
        <taxon>Glomeromycotina</taxon>
        <taxon>Glomeromycetes</taxon>
        <taxon>Diversisporales</taxon>
        <taxon>Gigasporaceae</taxon>
        <taxon>Gigaspora</taxon>
    </lineage>
</organism>
<proteinExistence type="predicted"/>
<name>A0ABN7X033_GIGMA</name>
<accession>A0ABN7X033</accession>
<comment type="caution">
    <text evidence="1">The sequence shown here is derived from an EMBL/GenBank/DDBJ whole genome shotgun (WGS) entry which is preliminary data.</text>
</comment>
<reference evidence="1 2" key="1">
    <citation type="submission" date="2021-06" db="EMBL/GenBank/DDBJ databases">
        <authorList>
            <person name="Kallberg Y."/>
            <person name="Tangrot J."/>
            <person name="Rosling A."/>
        </authorList>
    </citation>
    <scope>NUCLEOTIDE SEQUENCE [LARGE SCALE GENOMIC DNA]</scope>
    <source>
        <strain evidence="1 2">120-4 pot B 10/14</strain>
    </source>
</reference>
<protein>
    <submittedName>
        <fullName evidence="1">5712_t:CDS:1</fullName>
    </submittedName>
</protein>
<dbReference type="EMBL" id="CAJVQB010076358">
    <property type="protein sequence ID" value="CAG8844546.1"/>
    <property type="molecule type" value="Genomic_DNA"/>
</dbReference>
<feature type="non-terminal residue" evidence="1">
    <location>
        <position position="205"/>
    </location>
</feature>